<protein>
    <submittedName>
        <fullName evidence="1">Uncharacterized protein</fullName>
    </submittedName>
</protein>
<sequence>MCLAGWSNVAGKPVEWDQHLVRMRQSEHWRLMTLYQLLFNRHQHVEHVILHSQCIARVDGTPVFAYNYAATQHLQPVDLPHRVQFCQWLLQHEAG</sequence>
<accession>A0ABQ9I6N0</accession>
<evidence type="ECO:0000313" key="1">
    <source>
        <dbReference type="EMBL" id="KAJ8891638.1"/>
    </source>
</evidence>
<dbReference type="Proteomes" id="UP001159363">
    <property type="component" value="Chromosome 2"/>
</dbReference>
<comment type="caution">
    <text evidence="1">The sequence shown here is derived from an EMBL/GenBank/DDBJ whole genome shotgun (WGS) entry which is preliminary data.</text>
</comment>
<reference evidence="1 2" key="1">
    <citation type="submission" date="2023-02" db="EMBL/GenBank/DDBJ databases">
        <title>LHISI_Scaffold_Assembly.</title>
        <authorList>
            <person name="Stuart O.P."/>
            <person name="Cleave R."/>
            <person name="Magrath M.J.L."/>
            <person name="Mikheyev A.S."/>
        </authorList>
    </citation>
    <scope>NUCLEOTIDE SEQUENCE [LARGE SCALE GENOMIC DNA]</scope>
    <source>
        <strain evidence="1">Daus_M_001</strain>
        <tissue evidence="1">Leg muscle</tissue>
    </source>
</reference>
<proteinExistence type="predicted"/>
<gene>
    <name evidence="1" type="ORF">PR048_004166</name>
</gene>
<dbReference type="EMBL" id="JARBHB010000002">
    <property type="protein sequence ID" value="KAJ8891638.1"/>
    <property type="molecule type" value="Genomic_DNA"/>
</dbReference>
<keyword evidence="2" id="KW-1185">Reference proteome</keyword>
<evidence type="ECO:0000313" key="2">
    <source>
        <dbReference type="Proteomes" id="UP001159363"/>
    </source>
</evidence>
<name>A0ABQ9I6N0_9NEOP</name>
<organism evidence="1 2">
    <name type="scientific">Dryococelus australis</name>
    <dbReference type="NCBI Taxonomy" id="614101"/>
    <lineage>
        <taxon>Eukaryota</taxon>
        <taxon>Metazoa</taxon>
        <taxon>Ecdysozoa</taxon>
        <taxon>Arthropoda</taxon>
        <taxon>Hexapoda</taxon>
        <taxon>Insecta</taxon>
        <taxon>Pterygota</taxon>
        <taxon>Neoptera</taxon>
        <taxon>Polyneoptera</taxon>
        <taxon>Phasmatodea</taxon>
        <taxon>Verophasmatodea</taxon>
        <taxon>Anareolatae</taxon>
        <taxon>Phasmatidae</taxon>
        <taxon>Eurycanthinae</taxon>
        <taxon>Dryococelus</taxon>
    </lineage>
</organism>